<proteinExistence type="predicted"/>
<organism evidence="1">
    <name type="scientific">bioreactor metagenome</name>
    <dbReference type="NCBI Taxonomy" id="1076179"/>
    <lineage>
        <taxon>unclassified sequences</taxon>
        <taxon>metagenomes</taxon>
        <taxon>ecological metagenomes</taxon>
    </lineage>
</organism>
<dbReference type="EMBL" id="VSSQ01004710">
    <property type="protein sequence ID" value="MPM26346.1"/>
    <property type="molecule type" value="Genomic_DNA"/>
</dbReference>
<dbReference type="AlphaFoldDB" id="A0A644YCR4"/>
<protein>
    <submittedName>
        <fullName evidence="1">Uncharacterized protein</fullName>
    </submittedName>
</protein>
<reference evidence="1" key="1">
    <citation type="submission" date="2019-08" db="EMBL/GenBank/DDBJ databases">
        <authorList>
            <person name="Kucharzyk K."/>
            <person name="Murdoch R.W."/>
            <person name="Higgins S."/>
            <person name="Loffler F."/>
        </authorList>
    </citation>
    <scope>NUCLEOTIDE SEQUENCE</scope>
</reference>
<comment type="caution">
    <text evidence="1">The sequence shown here is derived from an EMBL/GenBank/DDBJ whole genome shotgun (WGS) entry which is preliminary data.</text>
</comment>
<accession>A0A644YCR4</accession>
<sequence>MIMQYKVIGTETGKLICTGRHSDCIRTINQKISRWSKSSAHLEPLQILPIDEEYIQVIDEYIEILEPGYNTRGAYKRKDAKKI</sequence>
<evidence type="ECO:0000313" key="1">
    <source>
        <dbReference type="EMBL" id="MPM26346.1"/>
    </source>
</evidence>
<name>A0A644YCR4_9ZZZZ</name>
<gene>
    <name evidence="1" type="ORF">SDC9_72847</name>
</gene>